<dbReference type="InterPro" id="IPR026870">
    <property type="entry name" value="Zinc_ribbon_dom"/>
</dbReference>
<feature type="domain" description="Zinc-ribbon" evidence="6">
    <location>
        <begin position="3"/>
        <end position="24"/>
    </location>
</feature>
<evidence type="ECO:0000313" key="8">
    <source>
        <dbReference type="Proteomes" id="UP001056693"/>
    </source>
</evidence>
<accession>A0ABT0NEM2</accession>
<organism evidence="7 8">
    <name type="scientific">Ruminococcus bromii</name>
    <dbReference type="NCBI Taxonomy" id="40518"/>
    <lineage>
        <taxon>Bacteria</taxon>
        <taxon>Bacillati</taxon>
        <taxon>Bacillota</taxon>
        <taxon>Clostridia</taxon>
        <taxon>Eubacteriales</taxon>
        <taxon>Oscillospiraceae</taxon>
        <taxon>Ruminococcus</taxon>
    </lineage>
</organism>
<dbReference type="Proteomes" id="UP001056693">
    <property type="component" value="Unassembled WGS sequence"/>
</dbReference>
<keyword evidence="3 5" id="KW-1133">Transmembrane helix</keyword>
<feature type="transmembrane region" description="Helical" evidence="5">
    <location>
        <begin position="94"/>
        <end position="115"/>
    </location>
</feature>
<dbReference type="RefSeq" id="WP_117706645.1">
    <property type="nucleotide sequence ID" value="NZ_SNUZ01000002.1"/>
</dbReference>
<evidence type="ECO:0000256" key="5">
    <source>
        <dbReference type="SAM" id="Phobius"/>
    </source>
</evidence>
<comment type="subcellular location">
    <subcellularLocation>
        <location evidence="1">Membrane</location>
        <topology evidence="1">Multi-pass membrane protein</topology>
    </subcellularLocation>
</comment>
<evidence type="ECO:0000256" key="4">
    <source>
        <dbReference type="ARBA" id="ARBA00023136"/>
    </source>
</evidence>
<protein>
    <submittedName>
        <fullName evidence="7">Zinc-ribbon domain-containing protein</fullName>
    </submittedName>
</protein>
<keyword evidence="4 5" id="KW-0472">Membrane</keyword>
<evidence type="ECO:0000259" key="6">
    <source>
        <dbReference type="Pfam" id="PF13240"/>
    </source>
</evidence>
<feature type="transmembrane region" description="Helical" evidence="5">
    <location>
        <begin position="39"/>
        <end position="55"/>
    </location>
</feature>
<reference evidence="7 8" key="1">
    <citation type="submission" date="2019-03" db="EMBL/GenBank/DDBJ databases">
        <authorList>
            <person name="Molinero N."/>
            <person name="Sanchez B."/>
            <person name="Walker A."/>
            <person name="Duncan S."/>
            <person name="Delgado S."/>
            <person name="Margolles A."/>
        </authorList>
    </citation>
    <scope>NUCLEOTIDE SEQUENCE [LARGE SCALE GENOMIC DNA]</scope>
    <source>
        <strain evidence="7 8">IPLA60002</strain>
    </source>
</reference>
<evidence type="ECO:0000256" key="3">
    <source>
        <dbReference type="ARBA" id="ARBA00022989"/>
    </source>
</evidence>
<comment type="caution">
    <text evidence="7">The sequence shown here is derived from an EMBL/GenBank/DDBJ whole genome shotgun (WGS) entry which is preliminary data.</text>
</comment>
<dbReference type="InterPro" id="IPR019109">
    <property type="entry name" value="MamF_MmsF"/>
</dbReference>
<feature type="transmembrane region" description="Helical" evidence="5">
    <location>
        <begin position="67"/>
        <end position="88"/>
    </location>
</feature>
<dbReference type="Pfam" id="PF13240">
    <property type="entry name" value="Zn_Ribbon_1"/>
    <property type="match status" value="1"/>
</dbReference>
<keyword evidence="2 5" id="KW-0812">Transmembrane</keyword>
<proteinExistence type="predicted"/>
<evidence type="ECO:0000256" key="1">
    <source>
        <dbReference type="ARBA" id="ARBA00004141"/>
    </source>
</evidence>
<name>A0ABT0NEM2_9FIRM</name>
<evidence type="ECO:0000256" key="2">
    <source>
        <dbReference type="ARBA" id="ARBA00022692"/>
    </source>
</evidence>
<evidence type="ECO:0000313" key="7">
    <source>
        <dbReference type="EMBL" id="MCL3786695.1"/>
    </source>
</evidence>
<keyword evidence="8" id="KW-1185">Reference proteome</keyword>
<dbReference type="EMBL" id="SNUZ01000002">
    <property type="protein sequence ID" value="MCL3786695.1"/>
    <property type="molecule type" value="Genomic_DNA"/>
</dbReference>
<sequence>MIYCKKCGTQVQEGIKFCPKCGTEIQDQAKINDIEANKVMAVISYLGILIIIPLLKGEYKNSPFLKFHLNQGILFCIGWALTILLNVIPFIGGLLGGLFSFALAILEIVCIVYAVKGETKTFPIISKFKIIK</sequence>
<gene>
    <name evidence="7" type="ORF">E2N93_01465</name>
</gene>
<dbReference type="Pfam" id="PF09685">
    <property type="entry name" value="MamF_MmsF"/>
    <property type="match status" value="1"/>
</dbReference>